<evidence type="ECO:0000256" key="10">
    <source>
        <dbReference type="ARBA" id="ARBA00023004"/>
    </source>
</evidence>
<feature type="transmembrane region" description="Helical" evidence="12">
    <location>
        <begin position="91"/>
        <end position="115"/>
    </location>
</feature>
<organism evidence="13 14">
    <name type="scientific">Sulfobacillus benefaciens</name>
    <dbReference type="NCBI Taxonomy" id="453960"/>
    <lineage>
        <taxon>Bacteria</taxon>
        <taxon>Bacillati</taxon>
        <taxon>Bacillota</taxon>
        <taxon>Clostridia</taxon>
        <taxon>Eubacteriales</taxon>
        <taxon>Clostridiales Family XVII. Incertae Sedis</taxon>
        <taxon>Sulfobacillus</taxon>
    </lineage>
</organism>
<feature type="transmembrane region" description="Helical" evidence="12">
    <location>
        <begin position="51"/>
        <end position="71"/>
    </location>
</feature>
<evidence type="ECO:0000256" key="8">
    <source>
        <dbReference type="ARBA" id="ARBA00022982"/>
    </source>
</evidence>
<dbReference type="Proteomes" id="UP000242972">
    <property type="component" value="Unassembled WGS sequence"/>
</dbReference>
<feature type="transmembrane region" description="Helical" evidence="12">
    <location>
        <begin position="186"/>
        <end position="205"/>
    </location>
</feature>
<protein>
    <submittedName>
        <fullName evidence="13">Cytochrome ubiquinol oxidase subunit I</fullName>
    </submittedName>
</protein>
<comment type="subcellular location">
    <subcellularLocation>
        <location evidence="1">Cell membrane</location>
        <topology evidence="1">Multi-pass membrane protein</topology>
    </subcellularLocation>
</comment>
<feature type="transmembrane region" description="Helical" evidence="12">
    <location>
        <begin position="331"/>
        <end position="352"/>
    </location>
</feature>
<feature type="transmembrane region" description="Helical" evidence="12">
    <location>
        <begin position="217"/>
        <end position="235"/>
    </location>
</feature>
<keyword evidence="9 12" id="KW-1133">Transmembrane helix</keyword>
<sequence>MSQVGLARLQFGVTTIYHFLFVPITIGMAFMLAILETLYWRNPTDRGRQTINFFGRLFLINFAVGVVTGILQEFQFGMNWSNYSRFVGDVFGAPLAVEALAAFFLESTFLGIWIFGWDRVSPRIHALSMWLVAIGTSLSAFWILTANAFMQEPVGYKIVHGHAEMTNFFALLGNPQLWVEFPHTELAALATGAFVVIGVSAYFLARNRHVEWFRLPFQLGLIVASITSVLVILVGHDQAQHLIVAQPMKMAASEALWHTSALHASWSVVSFFNPATHHTWWSLSIPYLLSILAYNRLSGRVLGISALQHLYVHRYGPGNYVPPVFVTFWAFRFMILIGFLMAILAVWGLILVHKGRVLERPRYLRLMVWATGLPILGNIMGWVMTEVGRQPWIVFGLQKTVDGVSPTVPIGDIWITLIGFALLYGVVALIEVRLLLKFIRLGPGAAEPVPPPTTEFLSVGESL</sequence>
<dbReference type="GO" id="GO:0070069">
    <property type="term" value="C:cytochrome complex"/>
    <property type="evidence" value="ECO:0007669"/>
    <property type="project" value="UniProtKB-UniRule"/>
</dbReference>
<evidence type="ECO:0000256" key="11">
    <source>
        <dbReference type="ARBA" id="ARBA00023136"/>
    </source>
</evidence>
<dbReference type="EMBL" id="PXYW01000057">
    <property type="protein sequence ID" value="PSR31970.1"/>
    <property type="molecule type" value="Genomic_DNA"/>
</dbReference>
<keyword evidence="10 12" id="KW-0408">Iron</keyword>
<keyword evidence="8 12" id="KW-0249">Electron transport</keyword>
<name>A0A2T2XBW6_9FIRM</name>
<dbReference type="PANTHER" id="PTHR30365:SF15">
    <property type="entry name" value="CYTOCHROME BD UBIQUINOL OXIDASE SUBUNIT 1"/>
    <property type="match status" value="1"/>
</dbReference>
<comment type="similarity">
    <text evidence="2 12">Belongs to the cytochrome ubiquinol oxidase subunit 1 family.</text>
</comment>
<evidence type="ECO:0000256" key="9">
    <source>
        <dbReference type="ARBA" id="ARBA00022989"/>
    </source>
</evidence>
<keyword evidence="4 12" id="KW-1003">Cell membrane</keyword>
<dbReference type="GO" id="GO:0009055">
    <property type="term" value="F:electron transfer activity"/>
    <property type="evidence" value="ECO:0007669"/>
    <property type="project" value="UniProtKB-UniRule"/>
</dbReference>
<dbReference type="Pfam" id="PF01654">
    <property type="entry name" value="Cyt_bd_oxida_I"/>
    <property type="match status" value="1"/>
</dbReference>
<dbReference type="GO" id="GO:0016682">
    <property type="term" value="F:oxidoreductase activity, acting on diphenols and related substances as donors, oxygen as acceptor"/>
    <property type="evidence" value="ECO:0007669"/>
    <property type="project" value="TreeGrafter"/>
</dbReference>
<keyword evidence="3 12" id="KW-0813">Transport</keyword>
<proteinExistence type="inferred from homology"/>
<feature type="transmembrane region" description="Helical" evidence="12">
    <location>
        <begin position="16"/>
        <end position="39"/>
    </location>
</feature>
<feature type="transmembrane region" description="Helical" evidence="12">
    <location>
        <begin position="127"/>
        <end position="150"/>
    </location>
</feature>
<dbReference type="GO" id="GO:0005886">
    <property type="term" value="C:plasma membrane"/>
    <property type="evidence" value="ECO:0007669"/>
    <property type="project" value="UniProtKB-SubCell"/>
</dbReference>
<evidence type="ECO:0000256" key="12">
    <source>
        <dbReference type="PIRNR" id="PIRNR006446"/>
    </source>
</evidence>
<evidence type="ECO:0000256" key="3">
    <source>
        <dbReference type="ARBA" id="ARBA00022448"/>
    </source>
</evidence>
<keyword evidence="11 12" id="KW-0472">Membrane</keyword>
<dbReference type="GO" id="GO:0046872">
    <property type="term" value="F:metal ion binding"/>
    <property type="evidence" value="ECO:0007669"/>
    <property type="project" value="UniProtKB-UniRule"/>
</dbReference>
<evidence type="ECO:0000256" key="6">
    <source>
        <dbReference type="ARBA" id="ARBA00022692"/>
    </source>
</evidence>
<feature type="transmembrane region" description="Helical" evidence="12">
    <location>
        <begin position="413"/>
        <end position="436"/>
    </location>
</feature>
<dbReference type="AlphaFoldDB" id="A0A2T2XBW6"/>
<comment type="caution">
    <text evidence="13">The sequence shown here is derived from an EMBL/GenBank/DDBJ whole genome shotgun (WGS) entry which is preliminary data.</text>
</comment>
<gene>
    <name evidence="13" type="ORF">C7B46_16325</name>
</gene>
<keyword evidence="5 12" id="KW-0349">Heme</keyword>
<feature type="transmembrane region" description="Helical" evidence="12">
    <location>
        <begin position="364"/>
        <end position="384"/>
    </location>
</feature>
<dbReference type="PIRSF" id="PIRSF006446">
    <property type="entry name" value="Cyt_quinol_oxidase_1"/>
    <property type="match status" value="1"/>
</dbReference>
<evidence type="ECO:0000313" key="14">
    <source>
        <dbReference type="Proteomes" id="UP000242972"/>
    </source>
</evidence>
<keyword evidence="6 12" id="KW-0812">Transmembrane</keyword>
<dbReference type="GO" id="GO:0020037">
    <property type="term" value="F:heme binding"/>
    <property type="evidence" value="ECO:0007669"/>
    <property type="project" value="TreeGrafter"/>
</dbReference>
<evidence type="ECO:0000256" key="5">
    <source>
        <dbReference type="ARBA" id="ARBA00022617"/>
    </source>
</evidence>
<accession>A0A2T2XBW6</accession>
<evidence type="ECO:0000256" key="2">
    <source>
        <dbReference type="ARBA" id="ARBA00009819"/>
    </source>
</evidence>
<reference evidence="13 14" key="1">
    <citation type="journal article" date="2014" name="BMC Genomics">
        <title>Comparison of environmental and isolate Sulfobacillus genomes reveals diverse carbon, sulfur, nitrogen, and hydrogen metabolisms.</title>
        <authorList>
            <person name="Justice N.B."/>
            <person name="Norman A."/>
            <person name="Brown C.T."/>
            <person name="Singh A."/>
            <person name="Thomas B.C."/>
            <person name="Banfield J.F."/>
        </authorList>
    </citation>
    <scope>NUCLEOTIDE SEQUENCE [LARGE SCALE GENOMIC DNA]</scope>
    <source>
        <strain evidence="13">AMDSBA4</strain>
    </source>
</reference>
<keyword evidence="7 12" id="KW-0479">Metal-binding</keyword>
<evidence type="ECO:0000313" key="13">
    <source>
        <dbReference type="EMBL" id="PSR31970.1"/>
    </source>
</evidence>
<evidence type="ECO:0000256" key="1">
    <source>
        <dbReference type="ARBA" id="ARBA00004651"/>
    </source>
</evidence>
<dbReference type="InterPro" id="IPR002585">
    <property type="entry name" value="Cyt-d_ubiquinol_oxidase_su_1"/>
</dbReference>
<evidence type="ECO:0000256" key="7">
    <source>
        <dbReference type="ARBA" id="ARBA00022723"/>
    </source>
</evidence>
<dbReference type="GO" id="GO:0019646">
    <property type="term" value="P:aerobic electron transport chain"/>
    <property type="evidence" value="ECO:0007669"/>
    <property type="project" value="InterPro"/>
</dbReference>
<dbReference type="PANTHER" id="PTHR30365">
    <property type="entry name" value="CYTOCHROME D UBIQUINOL OXIDASE"/>
    <property type="match status" value="1"/>
</dbReference>
<evidence type="ECO:0000256" key="4">
    <source>
        <dbReference type="ARBA" id="ARBA00022475"/>
    </source>
</evidence>